<evidence type="ECO:0000313" key="2">
    <source>
        <dbReference type="EMBL" id="MBW6531069.1"/>
    </source>
</evidence>
<dbReference type="NCBIfam" id="TIGR03725">
    <property type="entry name" value="T6A_YeaZ"/>
    <property type="match status" value="1"/>
</dbReference>
<evidence type="ECO:0000313" key="3">
    <source>
        <dbReference type="Proteomes" id="UP000759103"/>
    </source>
</evidence>
<sequence>MRDRLLVIDTATAACSVALFEGERLIAHAHEEVGRGHAERLVPMIAGLPDGGRATQILVDVGPGSFTGIRVGIAAARALALGWGAEVAGYGALALVGAAALAGNTDFAALAVIAEGGHGEVFMQRFARPFRPLDTPRSLTPAAALAELDGAAAIGTGTRWLAALDATVADRPALPYAAHALLLPAAERALPALPFYGRAPDAKPPAPRAAS</sequence>
<comment type="caution">
    <text evidence="2">The sequence shown here is derived from an EMBL/GenBank/DDBJ whole genome shotgun (WGS) entry which is preliminary data.</text>
</comment>
<dbReference type="RefSeq" id="WP_219748463.1">
    <property type="nucleotide sequence ID" value="NZ_JAHXZN010000002.1"/>
</dbReference>
<accession>A0ABS7BN74</accession>
<protein>
    <submittedName>
        <fullName evidence="2">tRNA (Adenosine(37)-N6)-threonylcarbamoyltransferase complex dimerization subunit type 1 TsaB</fullName>
        <ecNumber evidence="2">2.3.1.234</ecNumber>
    </submittedName>
</protein>
<proteinExistence type="predicted"/>
<dbReference type="SUPFAM" id="SSF53067">
    <property type="entry name" value="Actin-like ATPase domain"/>
    <property type="match status" value="1"/>
</dbReference>
<feature type="domain" description="Gcp-like" evidence="1">
    <location>
        <begin position="32"/>
        <end position="125"/>
    </location>
</feature>
<dbReference type="EMBL" id="JAHXZN010000002">
    <property type="protein sequence ID" value="MBW6531069.1"/>
    <property type="molecule type" value="Genomic_DNA"/>
</dbReference>
<dbReference type="InterPro" id="IPR022496">
    <property type="entry name" value="T6A_TsaB"/>
</dbReference>
<keyword evidence="2" id="KW-0808">Transferase</keyword>
<name>A0ABS7BN74_9SPHN</name>
<dbReference type="Gene3D" id="3.30.420.40">
    <property type="match status" value="2"/>
</dbReference>
<dbReference type="Pfam" id="PF00814">
    <property type="entry name" value="TsaD"/>
    <property type="match status" value="1"/>
</dbReference>
<reference evidence="2 3" key="1">
    <citation type="submission" date="2021-07" db="EMBL/GenBank/DDBJ databases">
        <title>Sphingomonas sp.</title>
        <authorList>
            <person name="Feng G."/>
            <person name="Li J."/>
            <person name="Pan M."/>
        </authorList>
    </citation>
    <scope>NUCLEOTIDE SEQUENCE [LARGE SCALE GENOMIC DNA]</scope>
    <source>
        <strain evidence="2 3">RRHST34</strain>
    </source>
</reference>
<dbReference type="InterPro" id="IPR000905">
    <property type="entry name" value="Gcp-like_dom"/>
</dbReference>
<keyword evidence="3" id="KW-1185">Reference proteome</keyword>
<dbReference type="InterPro" id="IPR043129">
    <property type="entry name" value="ATPase_NBD"/>
</dbReference>
<dbReference type="GO" id="GO:0061711">
    <property type="term" value="F:tRNA N(6)-L-threonylcarbamoyladenine synthase activity"/>
    <property type="evidence" value="ECO:0007669"/>
    <property type="project" value="UniProtKB-EC"/>
</dbReference>
<organism evidence="2 3">
    <name type="scientific">Sphingomonas citri</name>
    <dbReference type="NCBI Taxonomy" id="2862499"/>
    <lineage>
        <taxon>Bacteria</taxon>
        <taxon>Pseudomonadati</taxon>
        <taxon>Pseudomonadota</taxon>
        <taxon>Alphaproteobacteria</taxon>
        <taxon>Sphingomonadales</taxon>
        <taxon>Sphingomonadaceae</taxon>
        <taxon>Sphingomonas</taxon>
    </lineage>
</organism>
<evidence type="ECO:0000259" key="1">
    <source>
        <dbReference type="Pfam" id="PF00814"/>
    </source>
</evidence>
<dbReference type="Proteomes" id="UP000759103">
    <property type="component" value="Unassembled WGS sequence"/>
</dbReference>
<dbReference type="EC" id="2.3.1.234" evidence="2"/>
<keyword evidence="2" id="KW-0012">Acyltransferase</keyword>
<gene>
    <name evidence="2" type="primary">tsaB</name>
    <name evidence="2" type="ORF">KZ820_10015</name>
</gene>